<dbReference type="Proteomes" id="UP000319722">
    <property type="component" value="Unassembled WGS sequence"/>
</dbReference>
<organism evidence="1 2">
    <name type="scientific">Variovorax beijingensis</name>
    <dbReference type="NCBI Taxonomy" id="2496117"/>
    <lineage>
        <taxon>Bacteria</taxon>
        <taxon>Pseudomonadati</taxon>
        <taxon>Pseudomonadota</taxon>
        <taxon>Betaproteobacteria</taxon>
        <taxon>Burkholderiales</taxon>
        <taxon>Comamonadaceae</taxon>
        <taxon>Variovorax</taxon>
    </lineage>
</organism>
<proteinExistence type="predicted"/>
<accession>A0A561CAX8</accession>
<dbReference type="AlphaFoldDB" id="A0A561CAX8"/>
<evidence type="ECO:0000313" key="2">
    <source>
        <dbReference type="Proteomes" id="UP000319722"/>
    </source>
</evidence>
<evidence type="ECO:0000313" key="1">
    <source>
        <dbReference type="EMBL" id="TWD88369.1"/>
    </source>
</evidence>
<protein>
    <recommendedName>
        <fullName evidence="3">Nucleotidyltransferase-like protein</fullName>
    </recommendedName>
</protein>
<sequence length="225" mass="24964">MHALQSSSLVLMFVRGAPYCGQNVPMDTSTKREIAATAARLVVEEGLEYGPAKRRALRDLGLSSRTALPNNDEVEAEVRDYIALYCADTQPQELRALRLLALEWMERMAAFRPHVGGAVWHGTATRLSDIYIQLFCDDSKSAEIALIDHHVDYEPRMVTGFHGEQVEALSVHAASRALGEEIGVHLLVYDLDDLRGALRPDAQGRTPRGDLAALRRLIESEKDSE</sequence>
<name>A0A561CAX8_9BURK</name>
<comment type="caution">
    <text evidence="1">The sequence shown here is derived from an EMBL/GenBank/DDBJ whole genome shotgun (WGS) entry which is preliminary data.</text>
</comment>
<dbReference type="EMBL" id="VIVL01000002">
    <property type="protein sequence ID" value="TWD88369.1"/>
    <property type="molecule type" value="Genomic_DNA"/>
</dbReference>
<evidence type="ECO:0008006" key="3">
    <source>
        <dbReference type="Google" id="ProtNLM"/>
    </source>
</evidence>
<gene>
    <name evidence="1" type="ORF">FB547_10270</name>
</gene>
<reference evidence="1 2" key="1">
    <citation type="submission" date="2019-06" db="EMBL/GenBank/DDBJ databases">
        <title>Sorghum-associated microbial communities from plants grown in Nebraska, USA.</title>
        <authorList>
            <person name="Schachtman D."/>
        </authorList>
    </citation>
    <scope>NUCLEOTIDE SEQUENCE [LARGE SCALE GENOMIC DNA]</scope>
    <source>
        <strain evidence="1 2">T529</strain>
    </source>
</reference>